<proteinExistence type="predicted"/>
<reference evidence="2" key="1">
    <citation type="journal article" date="2015" name="Nature">
        <title>Complex archaea that bridge the gap between prokaryotes and eukaryotes.</title>
        <authorList>
            <person name="Spang A."/>
            <person name="Saw J.H."/>
            <person name="Jorgensen S.L."/>
            <person name="Zaremba-Niedzwiedzka K."/>
            <person name="Martijn J."/>
            <person name="Lind A.E."/>
            <person name="van Eijk R."/>
            <person name="Schleper C."/>
            <person name="Guy L."/>
            <person name="Ettema T.J."/>
        </authorList>
    </citation>
    <scope>NUCLEOTIDE SEQUENCE</scope>
</reference>
<sequence length="522" mass="60230">YNNNVKFRDFILGHRIEFTDKSISDANQLYEISGNKKYQKLAKELAALMLEDKTLVEEAEEGKKPSLFFSSTGDQMKGKQDKKEQKKTAVIEAKQPRNKLVKETQTKTEEVESKDLDDEIKKTKIKKETNDLIIAAVKKTLEVTDKENNIEDDTTFNSAKRSPVDKENDIADISLQRQLFDVFEPLFDKNSPIGLHGQLDPKLLYNFQYVMKYIRSVADQAGLDITEPAFNVIKGFYQSFIHATNPNADLYEKYLTFSYQGLVNAKFTHDNRHYVTIAKKDSVSRQRKDFSEEGRKHQTADSFYPTRHSIVATLNRAFEKFRGRIVEIDNNLLNPENLDYDKINVGTELRMIIPESSEFKRDGKIVKGAAILKKYHSGEKLTLDELRELPIDFVTADGIRIGGLSDESTVKAKIKGEKHNEERQNQVNKLLEIKNVIDARKHYNLISINSITKIFGSSTRFFINEFGPEHTIRAYLRHYIQETDRDIRFSFHNSYIQILQQNTPWADMVLSLTSPFIRAESD</sequence>
<accession>A0A0F9BLN7</accession>
<name>A0A0F9BLN7_9ZZZZ</name>
<feature type="non-terminal residue" evidence="2">
    <location>
        <position position="1"/>
    </location>
</feature>
<organism evidence="2">
    <name type="scientific">marine sediment metagenome</name>
    <dbReference type="NCBI Taxonomy" id="412755"/>
    <lineage>
        <taxon>unclassified sequences</taxon>
        <taxon>metagenomes</taxon>
        <taxon>ecological metagenomes</taxon>
    </lineage>
</organism>
<comment type="caution">
    <text evidence="2">The sequence shown here is derived from an EMBL/GenBank/DDBJ whole genome shotgun (WGS) entry which is preliminary data.</text>
</comment>
<feature type="compositionally biased region" description="Basic and acidic residues" evidence="1">
    <location>
        <begin position="76"/>
        <end position="88"/>
    </location>
</feature>
<evidence type="ECO:0000256" key="1">
    <source>
        <dbReference type="SAM" id="MobiDB-lite"/>
    </source>
</evidence>
<feature type="region of interest" description="Disordered" evidence="1">
    <location>
        <begin position="66"/>
        <end position="88"/>
    </location>
</feature>
<gene>
    <name evidence="2" type="ORF">LCGC14_2432570</name>
</gene>
<feature type="non-terminal residue" evidence="2">
    <location>
        <position position="522"/>
    </location>
</feature>
<dbReference type="EMBL" id="LAZR01037239">
    <property type="protein sequence ID" value="KKL22725.1"/>
    <property type="molecule type" value="Genomic_DNA"/>
</dbReference>
<protein>
    <submittedName>
        <fullName evidence="2">Uncharacterized protein</fullName>
    </submittedName>
</protein>
<dbReference type="AlphaFoldDB" id="A0A0F9BLN7"/>
<evidence type="ECO:0000313" key="2">
    <source>
        <dbReference type="EMBL" id="KKL22725.1"/>
    </source>
</evidence>